<reference evidence="2" key="1">
    <citation type="submission" date="2023-03" db="EMBL/GenBank/DDBJ databases">
        <title>Multiphase analysis and comparison of six strains from genera Psychromarinibacter, Lutimaribacter, and Maritimibacter, including a novel species: Psychromarinibacter sediminicola sp. nov.</title>
        <authorList>
            <person name="Wang Y.-H."/>
            <person name="Ye M.-Q."/>
            <person name="Du Z.-J."/>
        </authorList>
    </citation>
    <scope>NUCLEOTIDE SEQUENCE</scope>
    <source>
        <strain evidence="2">C21-152</strain>
    </source>
</reference>
<accession>A0AAE3NWS2</accession>
<evidence type="ECO:0000313" key="3">
    <source>
        <dbReference type="Proteomes" id="UP001220964"/>
    </source>
</evidence>
<dbReference type="GO" id="GO:0016787">
    <property type="term" value="F:hydrolase activity"/>
    <property type="evidence" value="ECO:0007669"/>
    <property type="project" value="UniProtKB-KW"/>
</dbReference>
<dbReference type="RefSeq" id="WP_275569228.1">
    <property type="nucleotide sequence ID" value="NZ_JARGYC010000075.1"/>
</dbReference>
<dbReference type="Proteomes" id="UP001220964">
    <property type="component" value="Unassembled WGS sequence"/>
</dbReference>
<feature type="domain" description="Thioesterase" evidence="1">
    <location>
        <begin position="37"/>
        <end position="118"/>
    </location>
</feature>
<evidence type="ECO:0000313" key="2">
    <source>
        <dbReference type="EMBL" id="MDF0603104.1"/>
    </source>
</evidence>
<organism evidence="2 3">
    <name type="scientific">Psychromarinibacter sediminicola</name>
    <dbReference type="NCBI Taxonomy" id="3033385"/>
    <lineage>
        <taxon>Bacteria</taxon>
        <taxon>Pseudomonadati</taxon>
        <taxon>Pseudomonadota</taxon>
        <taxon>Alphaproteobacteria</taxon>
        <taxon>Rhodobacterales</taxon>
        <taxon>Paracoccaceae</taxon>
        <taxon>Psychromarinibacter</taxon>
    </lineage>
</organism>
<dbReference type="InterPro" id="IPR001031">
    <property type="entry name" value="Thioesterase"/>
</dbReference>
<dbReference type="PANTHER" id="PTHR43433">
    <property type="entry name" value="HYDROLASE, ALPHA/BETA FOLD FAMILY PROTEIN"/>
    <property type="match status" value="1"/>
</dbReference>
<sequence length="133" mass="14352">MEPVVLVPGPQAEGTSWLPLCQRIVGAHPLVVPFGHRRADTMAAMANAVLHQSPTRFHLVGWSMGGYIAFEILRRAPERLLSLTLISTTAAPESEAARQGRQETLDLASIDGMRRYQAANLEKCLLPPGLAGG</sequence>
<comment type="caution">
    <text evidence="2">The sequence shown here is derived from an EMBL/GenBank/DDBJ whole genome shotgun (WGS) entry which is preliminary data.</text>
</comment>
<evidence type="ECO:0000259" key="1">
    <source>
        <dbReference type="Pfam" id="PF00975"/>
    </source>
</evidence>
<dbReference type="PANTHER" id="PTHR43433:SF4">
    <property type="entry name" value="NON-HEME CHLOROPEROXIDASE-RELATED"/>
    <property type="match status" value="1"/>
</dbReference>
<protein>
    <submittedName>
        <fullName evidence="2">Alpha/beta fold hydrolase</fullName>
    </submittedName>
</protein>
<dbReference type="InterPro" id="IPR029058">
    <property type="entry name" value="AB_hydrolase_fold"/>
</dbReference>
<dbReference type="SUPFAM" id="SSF53474">
    <property type="entry name" value="alpha/beta-Hydrolases"/>
    <property type="match status" value="1"/>
</dbReference>
<dbReference type="InterPro" id="IPR050471">
    <property type="entry name" value="AB_hydrolase"/>
</dbReference>
<gene>
    <name evidence="2" type="ORF">P1J78_20350</name>
</gene>
<dbReference type="AlphaFoldDB" id="A0AAE3NWS2"/>
<keyword evidence="2" id="KW-0378">Hydrolase</keyword>
<proteinExistence type="predicted"/>
<keyword evidence="3" id="KW-1185">Reference proteome</keyword>
<name>A0AAE3NWS2_9RHOB</name>
<dbReference type="Gene3D" id="3.40.50.1820">
    <property type="entry name" value="alpha/beta hydrolase"/>
    <property type="match status" value="1"/>
</dbReference>
<dbReference type="Pfam" id="PF00975">
    <property type="entry name" value="Thioesterase"/>
    <property type="match status" value="1"/>
</dbReference>
<dbReference type="EMBL" id="JARGYC010000075">
    <property type="protein sequence ID" value="MDF0603104.1"/>
    <property type="molecule type" value="Genomic_DNA"/>
</dbReference>